<evidence type="ECO:0000313" key="2">
    <source>
        <dbReference type="EMBL" id="SFL74045.1"/>
    </source>
</evidence>
<reference evidence="3" key="2">
    <citation type="submission" date="2016-02" db="EMBL/GenBank/DDBJ databases">
        <title>The draft genome sequence of the rumen methanogen Methanobrevibacter olleyae YLM1.</title>
        <authorList>
            <consortium name="New Zealand Agricultural Greenhouse Gas Research Centre/Pastoral Greenhouse Gas Research Consortium"/>
            <person name="Kelly W.J."/>
            <person name="Li D."/>
            <person name="Lambie S.C."/>
            <person name="Attwood G.T."/>
            <person name="Altermann E."/>
            <person name="Leahy S.C."/>
        </authorList>
    </citation>
    <scope>NUCLEOTIDE SEQUENCE [LARGE SCALE GENOMIC DNA]</scope>
    <source>
        <strain evidence="3">YLM1</strain>
    </source>
</reference>
<dbReference type="STRING" id="294671.YLM1_1045"/>
<reference evidence="4" key="3">
    <citation type="submission" date="2016-10" db="EMBL/GenBank/DDBJ databases">
        <authorList>
            <person name="Varghese N."/>
        </authorList>
    </citation>
    <scope>NUCLEOTIDE SEQUENCE [LARGE SCALE GENOMIC DNA]</scope>
    <source>
        <strain evidence="4">DSM 16632</strain>
    </source>
</reference>
<dbReference type="PANTHER" id="PTHR42280:SF1">
    <property type="entry name" value="CITG FAMILY PROTEIN"/>
    <property type="match status" value="1"/>
</dbReference>
<dbReference type="OrthoDB" id="85890at2157"/>
<evidence type="ECO:0000313" key="1">
    <source>
        <dbReference type="EMBL" id="AMK15602.1"/>
    </source>
</evidence>
<reference evidence="2" key="4">
    <citation type="submission" date="2016-10" db="EMBL/GenBank/DDBJ databases">
        <authorList>
            <person name="de Groot N.N."/>
        </authorList>
    </citation>
    <scope>NUCLEOTIDE SEQUENCE [LARGE SCALE GENOMIC DNA]</scope>
    <source>
        <strain evidence="2">DSM 16632</strain>
    </source>
</reference>
<dbReference type="GeneID" id="28489345"/>
<dbReference type="PANTHER" id="PTHR42280">
    <property type="entry name" value="CITG FAMILY PROTEIN"/>
    <property type="match status" value="1"/>
</dbReference>
<dbReference type="PATRIC" id="fig|294671.3.peg.1094"/>
<evidence type="ECO:0000313" key="4">
    <source>
        <dbReference type="Proteomes" id="UP000183442"/>
    </source>
</evidence>
<gene>
    <name evidence="2" type="ORF">SAMN02910297_01644</name>
    <name evidence="1" type="ORF">YLM1_1045</name>
</gene>
<name>A0A126R0L2_METOL</name>
<proteinExistence type="predicted"/>
<organism evidence="1 3">
    <name type="scientific">Methanobrevibacter olleyae</name>
    <dbReference type="NCBI Taxonomy" id="294671"/>
    <lineage>
        <taxon>Archaea</taxon>
        <taxon>Methanobacteriati</taxon>
        <taxon>Methanobacteriota</taxon>
        <taxon>Methanomada group</taxon>
        <taxon>Methanobacteria</taxon>
        <taxon>Methanobacteriales</taxon>
        <taxon>Methanobacteriaceae</taxon>
        <taxon>Methanobrevibacter</taxon>
    </lineage>
</organism>
<dbReference type="Proteomes" id="UP000183442">
    <property type="component" value="Unassembled WGS sequence"/>
</dbReference>
<keyword evidence="3" id="KW-1185">Reference proteome</keyword>
<protein>
    <submittedName>
        <fullName evidence="1">ATP:dephospho-CoA triphosphoribosyl transferase CitG</fullName>
    </submittedName>
    <submittedName>
        <fullName evidence="2">Triphosphoribosyl-dephospho-CoA synthase</fullName>
    </submittedName>
</protein>
<reference evidence="1 3" key="1">
    <citation type="journal article" date="2016" name="Genome Announc.">
        <title>Draft Genome Sequence of the Rumen Methanogen Methanobrevibacter olleyae YLM1.</title>
        <authorList>
            <person name="Kelly W.J."/>
            <person name="Li D."/>
            <person name="Lambie S.C."/>
            <person name="Cox F."/>
            <person name="Attwood G.T."/>
            <person name="Altermann E."/>
            <person name="Leahy S.C."/>
        </authorList>
    </citation>
    <scope>NUCLEOTIDE SEQUENCE [LARGE SCALE GENOMIC DNA]</scope>
    <source>
        <strain evidence="1 3">YLM1</strain>
    </source>
</reference>
<dbReference type="AlphaFoldDB" id="A0A126R0L2"/>
<dbReference type="KEGG" id="mol:YLM1_1045"/>
<dbReference type="GO" id="GO:0046917">
    <property type="term" value="F:triphosphoribosyl-dephospho-CoA synthase activity"/>
    <property type="evidence" value="ECO:0007669"/>
    <property type="project" value="InterPro"/>
</dbReference>
<dbReference type="GO" id="GO:0005524">
    <property type="term" value="F:ATP binding"/>
    <property type="evidence" value="ECO:0007669"/>
    <property type="project" value="InterPro"/>
</dbReference>
<dbReference type="EMBL" id="CP014265">
    <property type="protein sequence ID" value="AMK15602.1"/>
    <property type="molecule type" value="Genomic_DNA"/>
</dbReference>
<dbReference type="Proteomes" id="UP000066376">
    <property type="component" value="Chromosome"/>
</dbReference>
<dbReference type="RefSeq" id="WP_067146977.1">
    <property type="nucleotide sequence ID" value="NZ_CP014265.1"/>
</dbReference>
<keyword evidence="1" id="KW-0808">Transferase</keyword>
<dbReference type="EMBL" id="FOTL01000033">
    <property type="protein sequence ID" value="SFL74045.1"/>
    <property type="molecule type" value="Genomic_DNA"/>
</dbReference>
<dbReference type="Gene3D" id="1.10.4200.10">
    <property type="entry name" value="Triphosphoribosyl-dephospho-CoA protein"/>
    <property type="match status" value="1"/>
</dbReference>
<dbReference type="Pfam" id="PF01874">
    <property type="entry name" value="CitG"/>
    <property type="match status" value="1"/>
</dbReference>
<evidence type="ECO:0000313" key="3">
    <source>
        <dbReference type="Proteomes" id="UP000066376"/>
    </source>
</evidence>
<dbReference type="InterPro" id="IPR002736">
    <property type="entry name" value="CitG"/>
</dbReference>
<sequence>MEAKEIAKLAQIASVLEVSGWPKPGNVHRTRNYDDMVFEDFIISGVVIGNTVEELANQSREIDDLSNAELGKYILQAVNETDKWIANNTNLGIMMMCIPIASAAAISNNFDEIQENVGHLMKSTTVEDAVNLYDAINVADAGGMGNHEEFDVMSEKAKDELRTNNQTMFDVLEISASWDRLANELTNRMPVCFDIGYPTFSNFLRTCEDVDVINKATVLTFITILSQIPDTLISRKYGDEIAESVSKKADEVLKFKDDGSFVEKLLEFDDYLYENNYNPGTTADLTATSIFISYLEMGFNSNF</sequence>
<accession>A0A126R0L2</accession>